<keyword evidence="4" id="KW-1185">Reference proteome</keyword>
<dbReference type="AlphaFoldDB" id="A0A0A2MDW4"/>
<accession>A0A0A2MDW4</accession>
<comment type="caution">
    <text evidence="3">The sequence shown here is derived from an EMBL/GenBank/DDBJ whole genome shotgun (WGS) entry which is preliminary data.</text>
</comment>
<protein>
    <recommendedName>
        <fullName evidence="5">BZIP transcription factor</fullName>
    </recommendedName>
</protein>
<reference evidence="3 4" key="1">
    <citation type="submission" date="2013-09" db="EMBL/GenBank/DDBJ databases">
        <authorList>
            <person name="Zeng Z."/>
            <person name="Chen C."/>
        </authorList>
    </citation>
    <scope>NUCLEOTIDE SEQUENCE [LARGE SCALE GENOMIC DNA]</scope>
    <source>
        <strain evidence="3 4">GH29-5</strain>
    </source>
</reference>
<feature type="signal peptide" evidence="2">
    <location>
        <begin position="1"/>
        <end position="21"/>
    </location>
</feature>
<name>A0A0A2MDW4_9FLAO</name>
<feature type="chain" id="PRO_5001991268" description="BZIP transcription factor" evidence="2">
    <location>
        <begin position="22"/>
        <end position="278"/>
    </location>
</feature>
<gene>
    <name evidence="3" type="ORF">Q764_02670</name>
</gene>
<dbReference type="eggNOG" id="COG1044">
    <property type="taxonomic scope" value="Bacteria"/>
</dbReference>
<evidence type="ECO:0000256" key="1">
    <source>
        <dbReference type="SAM" id="Coils"/>
    </source>
</evidence>
<dbReference type="EMBL" id="JRLW01000002">
    <property type="protein sequence ID" value="KGO90474.1"/>
    <property type="molecule type" value="Genomic_DNA"/>
</dbReference>
<keyword evidence="1" id="KW-0175">Coiled coil</keyword>
<proteinExistence type="predicted"/>
<evidence type="ECO:0000313" key="4">
    <source>
        <dbReference type="Proteomes" id="UP000030121"/>
    </source>
</evidence>
<evidence type="ECO:0000313" key="3">
    <source>
        <dbReference type="EMBL" id="KGO90474.1"/>
    </source>
</evidence>
<organism evidence="3 4">
    <name type="scientific">Flavobacterium suncheonense GH29-5 = DSM 17707</name>
    <dbReference type="NCBI Taxonomy" id="1121899"/>
    <lineage>
        <taxon>Bacteria</taxon>
        <taxon>Pseudomonadati</taxon>
        <taxon>Bacteroidota</taxon>
        <taxon>Flavobacteriia</taxon>
        <taxon>Flavobacteriales</taxon>
        <taxon>Flavobacteriaceae</taxon>
        <taxon>Flavobacterium</taxon>
    </lineage>
</organism>
<dbReference type="eggNOG" id="COG3420">
    <property type="taxonomic scope" value="Bacteria"/>
</dbReference>
<dbReference type="Proteomes" id="UP000030121">
    <property type="component" value="Unassembled WGS sequence"/>
</dbReference>
<evidence type="ECO:0000256" key="2">
    <source>
        <dbReference type="SAM" id="SignalP"/>
    </source>
</evidence>
<dbReference type="STRING" id="1121899.GCA_000430025_01577"/>
<feature type="coiled-coil region" evidence="1">
    <location>
        <begin position="249"/>
        <end position="276"/>
    </location>
</feature>
<sequence>MKITQTLFTSLIGLVALFSSAQNVQSDAIATSGGLNAGTSTSGGNTFYGYYAGNSSTGWGNTFIGQYAGGYSTGSGNTLIGSLVGSTEGNFNVCIGYNSAPEAGINTSRNVFIGTSSGFTETGSDKLVIANNEEKQLIWGDFAENKLKFNAKVGIGFGFGNYPTSAGGINLTNYNLFVKGGILSEEIRVNLQSEWADYVFSEDYKLPSIEEVEKHIKDKGHLPNVPSAEKVKEEGIELGEMAKIQQEKIEELTLYIIALNKKLEAQEKRLKELEDNNK</sequence>
<dbReference type="RefSeq" id="WP_026980033.1">
    <property type="nucleotide sequence ID" value="NZ_AUCZ01000007.1"/>
</dbReference>
<dbReference type="OrthoDB" id="9808753at2"/>
<evidence type="ECO:0008006" key="5">
    <source>
        <dbReference type="Google" id="ProtNLM"/>
    </source>
</evidence>
<keyword evidence="2" id="KW-0732">Signal</keyword>